<dbReference type="GO" id="GO:0016684">
    <property type="term" value="F:oxidoreductase activity, acting on peroxide as acceptor"/>
    <property type="evidence" value="ECO:0007669"/>
    <property type="project" value="TreeGrafter"/>
</dbReference>
<evidence type="ECO:0000256" key="12">
    <source>
        <dbReference type="ARBA" id="ARBA00025687"/>
    </source>
</evidence>
<sequence>MIVADSECRAELKGYLPGAGEEQRESRVRRGPRGPSAFIPVEEVLQEGAESLEQHLGLEALMSSGRVDNLAVVMGLHPDYFTSFWRLHYLLLHTDGPLANSWRHYIAIMAAARHQCSYLVGSHMAEFLQTGGDPEWLLGLHRAPEKLRKLSEINKLLAHRPWLITKEHIQALLKTGEHSWSLAELIQALVLLTHCHSLASFVFGCGILPEGDPEGSPAPQAPSPPSEQSTPPSRDSLNHSGGFEAARDVEALMERMRQLQESLLRDEGASQEEMESRFELEKSESLLVTPSVDILEPSANPDMLCFVEDPTFGYEDFTRRGTQAPPTFRAQDYTWEDHGYSLIQRLYPEGGQLLDEKFQAAYSLTYNTIAMHSGVDTSMLRRAIWNYIHCVFGIRYDDYDYGEVNQLLERNLKVYIKTVACYPEKTTRRMYNHFWRHFRHSEKINMEAPPVTMMPVTGGTINMMEYLLQGSVLDHSLESLIHRLRGLCDNMEPETFVDHEMVFLLKGQQASPFVLRARRSLDRAGAPWHLRYLGQPEMGDKNRHALVRNCVDIATSENLTDFLMEMGFRMDHEFVARGHLFRKGIMKIVVYKIFRILVPGNTDNTEALSLSYLVELSVVAPAGQDMVSDDMRNFAEQLKPLVHLEKIDPKRLM</sequence>
<keyword evidence="7" id="KW-0560">Oxidoreductase</keyword>
<dbReference type="InterPro" id="IPR029032">
    <property type="entry name" value="AhpD-like"/>
</dbReference>
<dbReference type="AlphaFoldDB" id="A0A836ABY5"/>
<keyword evidence="6" id="KW-0963">Cytoplasm</keyword>
<dbReference type="InterPro" id="IPR006730">
    <property type="entry name" value="Sestrin"/>
</dbReference>
<dbReference type="GO" id="GO:0016239">
    <property type="term" value="P:positive regulation of macroautophagy"/>
    <property type="evidence" value="ECO:0007669"/>
    <property type="project" value="TreeGrafter"/>
</dbReference>
<evidence type="ECO:0000256" key="2">
    <source>
        <dbReference type="ARBA" id="ARBA00004496"/>
    </source>
</evidence>
<dbReference type="FunFam" id="1.20.1290.10:FF:000001">
    <property type="entry name" value="Sestrin 1"/>
    <property type="match status" value="1"/>
</dbReference>
<dbReference type="GO" id="GO:0006357">
    <property type="term" value="P:regulation of transcription by RNA polymerase II"/>
    <property type="evidence" value="ECO:0007669"/>
    <property type="project" value="InterPro"/>
</dbReference>
<accession>A0A836ABY5</accession>
<evidence type="ECO:0000256" key="3">
    <source>
        <dbReference type="ARBA" id="ARBA00008350"/>
    </source>
</evidence>
<protein>
    <recommendedName>
        <fullName evidence="5">Mediator of RNA polymerase II transcription subunit 18</fullName>
    </recommendedName>
    <alternativeName>
        <fullName evidence="13">Mediator complex subunit 18</fullName>
    </alternativeName>
</protein>
<dbReference type="Gene3D" id="2.40.320.10">
    <property type="entry name" value="Hypothetical Protein Pfu-838710-001"/>
    <property type="match status" value="1"/>
</dbReference>
<dbReference type="PANTHER" id="PTHR12474:SF2">
    <property type="entry name" value="SESTRIN-2"/>
    <property type="match status" value="1"/>
</dbReference>
<comment type="caution">
    <text evidence="16">The sequence shown here is derived from an EMBL/GenBank/DDBJ whole genome shotgun (WGS) entry which is preliminary data.</text>
</comment>
<evidence type="ECO:0000256" key="10">
    <source>
        <dbReference type="ARBA" id="ARBA00023163"/>
    </source>
</evidence>
<feature type="region of interest" description="Disordered" evidence="15">
    <location>
        <begin position="212"/>
        <end position="241"/>
    </location>
</feature>
<dbReference type="GO" id="GO:0003712">
    <property type="term" value="F:transcription coregulator activity"/>
    <property type="evidence" value="ECO:0007669"/>
    <property type="project" value="InterPro"/>
</dbReference>
<dbReference type="GO" id="GO:0016592">
    <property type="term" value="C:mediator complex"/>
    <property type="evidence" value="ECO:0007669"/>
    <property type="project" value="InterPro"/>
</dbReference>
<evidence type="ECO:0000256" key="6">
    <source>
        <dbReference type="ARBA" id="ARBA00022490"/>
    </source>
</evidence>
<evidence type="ECO:0000256" key="5">
    <source>
        <dbReference type="ARBA" id="ARBA00019612"/>
    </source>
</evidence>
<dbReference type="GO" id="GO:1904262">
    <property type="term" value="P:negative regulation of TORC1 signaling"/>
    <property type="evidence" value="ECO:0007669"/>
    <property type="project" value="TreeGrafter"/>
</dbReference>
<comment type="function">
    <text evidence="12">Component of the Mediator complex, a coactivator involved in the regulated transcription of nearly all RNA polymerase II-dependent genes. Mediator functions as a bridge to convey information from gene-specific regulatory proteins to the basal RNA polymerase II transcription machinery. Mediator is recruited to promoters by direct interactions with regulatory proteins and serves as a scaffold for the assembly of a functional preinitiation complex with RNA polymerase II and the general transcription factors.</text>
</comment>
<dbReference type="InterPro" id="IPR019095">
    <property type="entry name" value="Mediator_Med18"/>
</dbReference>
<dbReference type="GO" id="GO:0071233">
    <property type="term" value="P:cellular response to L-leucine"/>
    <property type="evidence" value="ECO:0007669"/>
    <property type="project" value="TreeGrafter"/>
</dbReference>
<dbReference type="GO" id="GO:0070728">
    <property type="term" value="F:L-leucine binding"/>
    <property type="evidence" value="ECO:0007669"/>
    <property type="project" value="TreeGrafter"/>
</dbReference>
<dbReference type="PANTHER" id="PTHR12474">
    <property type="entry name" value="P53 REGULATED PA26 NUCLEAR PROTEIN SESTRIN"/>
    <property type="match status" value="1"/>
</dbReference>
<dbReference type="Proteomes" id="UP000664991">
    <property type="component" value="Unassembled WGS sequence"/>
</dbReference>
<evidence type="ECO:0000256" key="13">
    <source>
        <dbReference type="ARBA" id="ARBA00032012"/>
    </source>
</evidence>
<dbReference type="GO" id="GO:1990253">
    <property type="term" value="P:cellular response to leucine starvation"/>
    <property type="evidence" value="ECO:0007669"/>
    <property type="project" value="TreeGrafter"/>
</dbReference>
<comment type="subcellular location">
    <subcellularLocation>
        <location evidence="2">Cytoplasm</location>
    </subcellularLocation>
    <subcellularLocation>
        <location evidence="1">Nucleus</location>
    </subcellularLocation>
</comment>
<evidence type="ECO:0000256" key="9">
    <source>
        <dbReference type="ARBA" id="ARBA00023159"/>
    </source>
</evidence>
<evidence type="ECO:0000256" key="8">
    <source>
        <dbReference type="ARBA" id="ARBA00023015"/>
    </source>
</evidence>
<keyword evidence="11" id="KW-0539">Nucleus</keyword>
<gene>
    <name evidence="16" type="ORF">JEQ12_010025</name>
</gene>
<evidence type="ECO:0000313" key="17">
    <source>
        <dbReference type="Proteomes" id="UP000664991"/>
    </source>
</evidence>
<keyword evidence="10" id="KW-0804">Transcription</keyword>
<dbReference type="GO" id="GO:1901031">
    <property type="term" value="P:regulation of response to reactive oxygen species"/>
    <property type="evidence" value="ECO:0007669"/>
    <property type="project" value="InterPro"/>
</dbReference>
<evidence type="ECO:0000256" key="7">
    <source>
        <dbReference type="ARBA" id="ARBA00023002"/>
    </source>
</evidence>
<dbReference type="GO" id="GO:0005737">
    <property type="term" value="C:cytoplasm"/>
    <property type="evidence" value="ECO:0007669"/>
    <property type="project" value="UniProtKB-SubCell"/>
</dbReference>
<dbReference type="Pfam" id="PF04636">
    <property type="entry name" value="PA26"/>
    <property type="match status" value="1"/>
</dbReference>
<reference evidence="16 17" key="1">
    <citation type="submission" date="2020-12" db="EMBL/GenBank/DDBJ databases">
        <title>De novo assembly of Tibetan sheep genome.</title>
        <authorList>
            <person name="Li X."/>
        </authorList>
    </citation>
    <scope>NUCLEOTIDE SEQUENCE [LARGE SCALE GENOMIC DNA]</scope>
    <source>
        <tissue evidence="16">Heart</tissue>
    </source>
</reference>
<keyword evidence="9" id="KW-0010">Activator</keyword>
<comment type="similarity">
    <text evidence="3">Belongs to the sestrin family.</text>
</comment>
<evidence type="ECO:0000256" key="1">
    <source>
        <dbReference type="ARBA" id="ARBA00004123"/>
    </source>
</evidence>
<dbReference type="EMBL" id="JAEMGP010000002">
    <property type="protein sequence ID" value="KAG5214239.1"/>
    <property type="molecule type" value="Genomic_DNA"/>
</dbReference>
<dbReference type="FunFam" id="2.40.320.10:FF:000001">
    <property type="entry name" value="Mediator of RNA polymerase II transcription subunit 18"/>
    <property type="match status" value="1"/>
</dbReference>
<proteinExistence type="inferred from homology"/>
<dbReference type="Pfam" id="PF09637">
    <property type="entry name" value="Med18"/>
    <property type="match status" value="1"/>
</dbReference>
<comment type="similarity">
    <text evidence="4">Belongs to the Mediator complex subunit 18 family.</text>
</comment>
<comment type="catalytic activity">
    <reaction evidence="14">
        <text>a hydroperoxide + L-cysteinyl-[protein] = S-hydroxy-L-cysteinyl-[protein] + an alcohol</text>
        <dbReference type="Rhea" id="RHEA:67124"/>
        <dbReference type="Rhea" id="RHEA-COMP:10131"/>
        <dbReference type="Rhea" id="RHEA-COMP:17193"/>
        <dbReference type="ChEBI" id="CHEBI:29950"/>
        <dbReference type="ChEBI" id="CHEBI:30879"/>
        <dbReference type="ChEBI" id="CHEBI:35924"/>
        <dbReference type="ChEBI" id="CHEBI:61973"/>
    </reaction>
    <physiologicalReaction direction="left-to-right" evidence="14">
        <dbReference type="Rhea" id="RHEA:67125"/>
    </physiologicalReaction>
</comment>
<evidence type="ECO:0000256" key="14">
    <source>
        <dbReference type="ARBA" id="ARBA00049242"/>
    </source>
</evidence>
<evidence type="ECO:0000256" key="11">
    <source>
        <dbReference type="ARBA" id="ARBA00023242"/>
    </source>
</evidence>
<dbReference type="Gene3D" id="1.20.1290.10">
    <property type="entry name" value="AhpD-like"/>
    <property type="match status" value="1"/>
</dbReference>
<dbReference type="SUPFAM" id="SSF69118">
    <property type="entry name" value="AhpD-like"/>
    <property type="match status" value="1"/>
</dbReference>
<name>A0A836ABY5_SHEEP</name>
<evidence type="ECO:0000313" key="16">
    <source>
        <dbReference type="EMBL" id="KAG5214239.1"/>
    </source>
</evidence>
<evidence type="ECO:0000256" key="4">
    <source>
        <dbReference type="ARBA" id="ARBA00009814"/>
    </source>
</evidence>
<evidence type="ECO:0000256" key="15">
    <source>
        <dbReference type="SAM" id="MobiDB-lite"/>
    </source>
</evidence>
<organism evidence="16 17">
    <name type="scientific">Ovis aries</name>
    <name type="common">Sheep</name>
    <dbReference type="NCBI Taxonomy" id="9940"/>
    <lineage>
        <taxon>Eukaryota</taxon>
        <taxon>Metazoa</taxon>
        <taxon>Chordata</taxon>
        <taxon>Craniata</taxon>
        <taxon>Vertebrata</taxon>
        <taxon>Euteleostomi</taxon>
        <taxon>Mammalia</taxon>
        <taxon>Eutheria</taxon>
        <taxon>Laurasiatheria</taxon>
        <taxon>Artiodactyla</taxon>
        <taxon>Ruminantia</taxon>
        <taxon>Pecora</taxon>
        <taxon>Bovidae</taxon>
        <taxon>Caprinae</taxon>
        <taxon>Ovis</taxon>
    </lineage>
</organism>
<keyword evidence="8" id="KW-0805">Transcription regulation</keyword>